<keyword evidence="10" id="KW-1185">Reference proteome</keyword>
<feature type="chain" id="PRO_5002544026" evidence="7">
    <location>
        <begin position="25"/>
        <end position="101"/>
    </location>
</feature>
<dbReference type="Pfam" id="PF00083">
    <property type="entry name" value="Sugar_tr"/>
    <property type="match status" value="1"/>
</dbReference>
<dbReference type="EMBL" id="LCUC01000353">
    <property type="protein sequence ID" value="KKY31899.1"/>
    <property type="molecule type" value="Genomic_DNA"/>
</dbReference>
<dbReference type="PROSITE" id="PS50850">
    <property type="entry name" value="MFS"/>
    <property type="match status" value="1"/>
</dbReference>
<keyword evidence="5 6" id="KW-0472">Membrane</keyword>
<name>A0A0G2FCK2_9PEZI</name>
<feature type="transmembrane region" description="Helical" evidence="6">
    <location>
        <begin position="32"/>
        <end position="55"/>
    </location>
</feature>
<dbReference type="OrthoDB" id="8120565at2759"/>
<evidence type="ECO:0000256" key="5">
    <source>
        <dbReference type="ARBA" id="ARBA00023136"/>
    </source>
</evidence>
<dbReference type="PANTHER" id="PTHR48022">
    <property type="entry name" value="PLASTIDIC GLUCOSE TRANSPORTER 4"/>
    <property type="match status" value="1"/>
</dbReference>
<evidence type="ECO:0000256" key="7">
    <source>
        <dbReference type="SAM" id="SignalP"/>
    </source>
</evidence>
<organism evidence="9 10">
    <name type="scientific">Diaporthe ampelina</name>
    <dbReference type="NCBI Taxonomy" id="1214573"/>
    <lineage>
        <taxon>Eukaryota</taxon>
        <taxon>Fungi</taxon>
        <taxon>Dikarya</taxon>
        <taxon>Ascomycota</taxon>
        <taxon>Pezizomycotina</taxon>
        <taxon>Sordariomycetes</taxon>
        <taxon>Sordariomycetidae</taxon>
        <taxon>Diaporthales</taxon>
        <taxon>Diaporthaceae</taxon>
        <taxon>Diaporthe</taxon>
    </lineage>
</organism>
<dbReference type="Proteomes" id="UP000034680">
    <property type="component" value="Unassembled WGS sequence"/>
</dbReference>
<gene>
    <name evidence="9" type="ORF">UCDDA912_g08188</name>
</gene>
<keyword evidence="4 6" id="KW-1133">Transmembrane helix</keyword>
<evidence type="ECO:0000256" key="1">
    <source>
        <dbReference type="ARBA" id="ARBA00004141"/>
    </source>
</evidence>
<dbReference type="InterPro" id="IPR005828">
    <property type="entry name" value="MFS_sugar_transport-like"/>
</dbReference>
<dbReference type="AlphaFoldDB" id="A0A0G2FCK2"/>
<dbReference type="Gene3D" id="1.20.1250.20">
    <property type="entry name" value="MFS general substrate transporter like domains"/>
    <property type="match status" value="1"/>
</dbReference>
<dbReference type="InterPro" id="IPR050360">
    <property type="entry name" value="MFS_Sugar_Transporters"/>
</dbReference>
<reference evidence="9 10" key="1">
    <citation type="submission" date="2015-05" db="EMBL/GenBank/DDBJ databases">
        <title>Distinctive expansion of gene families associated with plant cell wall degradation and secondary metabolism in the genomes of grapevine trunk pathogens.</title>
        <authorList>
            <person name="Lawrence D.P."/>
            <person name="Travadon R."/>
            <person name="Rolshausen P.E."/>
            <person name="Baumgartner K."/>
        </authorList>
    </citation>
    <scope>NUCLEOTIDE SEQUENCE [LARGE SCALE GENOMIC DNA]</scope>
    <source>
        <strain evidence="9">DA912</strain>
    </source>
</reference>
<keyword evidence="7" id="KW-0732">Signal</keyword>
<protein>
    <submittedName>
        <fullName evidence="9">Putative high-affinity glucose</fullName>
    </submittedName>
</protein>
<evidence type="ECO:0000256" key="4">
    <source>
        <dbReference type="ARBA" id="ARBA00022989"/>
    </source>
</evidence>
<dbReference type="GO" id="GO:0005351">
    <property type="term" value="F:carbohydrate:proton symporter activity"/>
    <property type="evidence" value="ECO:0007669"/>
    <property type="project" value="TreeGrafter"/>
</dbReference>
<comment type="subcellular location">
    <subcellularLocation>
        <location evidence="1">Membrane</location>
        <topology evidence="1">Multi-pass membrane protein</topology>
    </subcellularLocation>
</comment>
<dbReference type="InterPro" id="IPR020846">
    <property type="entry name" value="MFS_dom"/>
</dbReference>
<dbReference type="InterPro" id="IPR036259">
    <property type="entry name" value="MFS_trans_sf"/>
</dbReference>
<accession>A0A0G2FCK2</accession>
<proteinExistence type="inferred from homology"/>
<evidence type="ECO:0000256" key="2">
    <source>
        <dbReference type="ARBA" id="ARBA00010992"/>
    </source>
</evidence>
<feature type="signal peptide" evidence="7">
    <location>
        <begin position="1"/>
        <end position="24"/>
    </location>
</feature>
<dbReference type="SUPFAM" id="SSF103473">
    <property type="entry name" value="MFS general substrate transporter"/>
    <property type="match status" value="1"/>
</dbReference>
<evidence type="ECO:0000259" key="8">
    <source>
        <dbReference type="PROSITE" id="PS50850"/>
    </source>
</evidence>
<sequence>MWRAKGVALSTATVWLCNFIVGVAAPPMLEQIGFGTYIFFGSFCILSGFWAIFLVPETKGKSLEQVDELFKDTVAQEEKEIIRAEIMDEASLREGQKYDSA</sequence>
<evidence type="ECO:0000313" key="9">
    <source>
        <dbReference type="EMBL" id="KKY31899.1"/>
    </source>
</evidence>
<keyword evidence="3 6" id="KW-0812">Transmembrane</keyword>
<feature type="domain" description="Major facilitator superfamily (MFS) profile" evidence="8">
    <location>
        <begin position="1"/>
        <end position="59"/>
    </location>
</feature>
<reference evidence="9 10" key="2">
    <citation type="submission" date="2015-05" db="EMBL/GenBank/DDBJ databases">
        <authorList>
            <person name="Morales-Cruz A."/>
            <person name="Amrine K.C."/>
            <person name="Cantu D."/>
        </authorList>
    </citation>
    <scope>NUCLEOTIDE SEQUENCE [LARGE SCALE GENOMIC DNA]</scope>
    <source>
        <strain evidence="9">DA912</strain>
    </source>
</reference>
<comment type="caution">
    <text evidence="9">The sequence shown here is derived from an EMBL/GenBank/DDBJ whole genome shotgun (WGS) entry which is preliminary data.</text>
</comment>
<dbReference type="PANTHER" id="PTHR48022:SF14">
    <property type="entry name" value="MAJOR FACILITATOR SUPERFAMILY (MFS) PROFILE DOMAIN-CONTAINING PROTEIN-RELATED"/>
    <property type="match status" value="1"/>
</dbReference>
<dbReference type="GO" id="GO:0016020">
    <property type="term" value="C:membrane"/>
    <property type="evidence" value="ECO:0007669"/>
    <property type="project" value="UniProtKB-SubCell"/>
</dbReference>
<evidence type="ECO:0000256" key="3">
    <source>
        <dbReference type="ARBA" id="ARBA00022692"/>
    </source>
</evidence>
<evidence type="ECO:0000256" key="6">
    <source>
        <dbReference type="SAM" id="Phobius"/>
    </source>
</evidence>
<evidence type="ECO:0000313" key="10">
    <source>
        <dbReference type="Proteomes" id="UP000034680"/>
    </source>
</evidence>
<comment type="similarity">
    <text evidence="2">Belongs to the major facilitator superfamily. Sugar transporter (TC 2.A.1.1) family.</text>
</comment>